<dbReference type="GO" id="GO:0006782">
    <property type="term" value="P:protoporphyrinogen IX biosynthetic process"/>
    <property type="evidence" value="ECO:0007669"/>
    <property type="project" value="UniProtKB-UniRule"/>
</dbReference>
<keyword evidence="17" id="KW-1185">Reference proteome</keyword>
<evidence type="ECO:0000256" key="9">
    <source>
        <dbReference type="ARBA" id="ARBA00022989"/>
    </source>
</evidence>
<dbReference type="InterPro" id="IPR005265">
    <property type="entry name" value="HemJ-like"/>
</dbReference>
<dbReference type="AlphaFoldDB" id="A0A1Y5SF18"/>
<evidence type="ECO:0000256" key="6">
    <source>
        <dbReference type="ARBA" id="ARBA00022617"/>
    </source>
</evidence>
<keyword evidence="5 14" id="KW-1003">Cell membrane</keyword>
<sequence>MSNSTLLQSPIAGLAAKALVPAAASRHSLVMDWVKVIHLLCVMGWMTGIFAVPRALIFWKREHAATGAFGPTGDLTIRLFRFSAGLGVIAIGTGLWLAWAWGFPAWVWTKLALVALLIAHYVWTGMLVIRARRGTFEETDRYLRIYNEVSVLVVIAILWVVVFKPF</sequence>
<feature type="transmembrane region" description="Helical" evidence="15">
    <location>
        <begin position="105"/>
        <end position="124"/>
    </location>
</feature>
<keyword evidence="6 14" id="KW-0349">Heme</keyword>
<dbReference type="PANTHER" id="PTHR40255:SF1">
    <property type="entry name" value="PROTOPORPHYRINOGEN IX OXIDASE"/>
    <property type="match status" value="1"/>
</dbReference>
<comment type="cofactor">
    <cofactor evidence="14">
        <name>heme b</name>
        <dbReference type="ChEBI" id="CHEBI:60344"/>
    </cofactor>
    <text evidence="14">Binds 1 heme b (iron(II)-protoporphyrin IX) group per subunit.</text>
</comment>
<dbReference type="GO" id="GO:0070818">
    <property type="term" value="F:protoporphyrinogen oxidase activity"/>
    <property type="evidence" value="ECO:0007669"/>
    <property type="project" value="UniProtKB-UniRule"/>
</dbReference>
<evidence type="ECO:0000313" key="17">
    <source>
        <dbReference type="Proteomes" id="UP000193900"/>
    </source>
</evidence>
<evidence type="ECO:0000256" key="7">
    <source>
        <dbReference type="ARBA" id="ARBA00022692"/>
    </source>
</evidence>
<feature type="transmembrane region" description="Helical" evidence="15">
    <location>
        <begin position="145"/>
        <end position="163"/>
    </location>
</feature>
<dbReference type="PANTHER" id="PTHR40255">
    <property type="entry name" value="UPF0093 MEMBRANE PROTEIN SLR1790"/>
    <property type="match status" value="1"/>
</dbReference>
<comment type="function">
    <text evidence="14">Catalyzes the oxidation of protoporphyrinogen IX to protoporphyrin IX.</text>
</comment>
<keyword evidence="12 14" id="KW-0472">Membrane</keyword>
<comment type="similarity">
    <text evidence="3 14">Belongs to the HemJ family.</text>
</comment>
<evidence type="ECO:0000256" key="12">
    <source>
        <dbReference type="ARBA" id="ARBA00023136"/>
    </source>
</evidence>
<dbReference type="Pfam" id="PF03653">
    <property type="entry name" value="UPF0093"/>
    <property type="match status" value="1"/>
</dbReference>
<dbReference type="EC" id="1.3.99.-" evidence="14"/>
<evidence type="ECO:0000256" key="3">
    <source>
        <dbReference type="ARBA" id="ARBA00006501"/>
    </source>
</evidence>
<evidence type="ECO:0000313" key="16">
    <source>
        <dbReference type="EMBL" id="SLN36462.1"/>
    </source>
</evidence>
<evidence type="ECO:0000256" key="15">
    <source>
        <dbReference type="SAM" id="Phobius"/>
    </source>
</evidence>
<evidence type="ECO:0000256" key="4">
    <source>
        <dbReference type="ARBA" id="ARBA00017504"/>
    </source>
</evidence>
<accession>A0A1Y5SF18</accession>
<evidence type="ECO:0000256" key="8">
    <source>
        <dbReference type="ARBA" id="ARBA00022723"/>
    </source>
</evidence>
<feature type="transmembrane region" description="Helical" evidence="15">
    <location>
        <begin position="36"/>
        <end position="59"/>
    </location>
</feature>
<evidence type="ECO:0000256" key="13">
    <source>
        <dbReference type="ARBA" id="ARBA00048390"/>
    </source>
</evidence>
<reference evidence="16 17" key="1">
    <citation type="submission" date="2017-03" db="EMBL/GenBank/DDBJ databases">
        <authorList>
            <person name="Afonso C.L."/>
            <person name="Miller P.J."/>
            <person name="Scott M.A."/>
            <person name="Spackman E."/>
            <person name="Goraichik I."/>
            <person name="Dimitrov K.M."/>
            <person name="Suarez D.L."/>
            <person name="Swayne D.E."/>
        </authorList>
    </citation>
    <scope>NUCLEOTIDE SEQUENCE [LARGE SCALE GENOMIC DNA]</scope>
    <source>
        <strain evidence="16 17">CECT 7023</strain>
    </source>
</reference>
<name>A0A1Y5SF18_9RHOB</name>
<dbReference type="PIRSF" id="PIRSF004638">
    <property type="entry name" value="UCP004638"/>
    <property type="match status" value="1"/>
</dbReference>
<dbReference type="UniPathway" id="UPA00251">
    <property type="reaction ID" value="UER00324"/>
</dbReference>
<keyword evidence="8 14" id="KW-0479">Metal-binding</keyword>
<evidence type="ECO:0000256" key="2">
    <source>
        <dbReference type="ARBA" id="ARBA00005073"/>
    </source>
</evidence>
<keyword evidence="10" id="KW-0560">Oxidoreductase</keyword>
<proteinExistence type="inferred from homology"/>
<keyword evidence="11 14" id="KW-0408">Iron</keyword>
<keyword evidence="7 15" id="KW-0812">Transmembrane</keyword>
<dbReference type="GO" id="GO:0005886">
    <property type="term" value="C:plasma membrane"/>
    <property type="evidence" value="ECO:0007669"/>
    <property type="project" value="UniProtKB-SubCell"/>
</dbReference>
<evidence type="ECO:0000256" key="1">
    <source>
        <dbReference type="ARBA" id="ARBA00004651"/>
    </source>
</evidence>
<comment type="pathway">
    <text evidence="2 14">Porphyrin-containing compound metabolism; protoporphyrin-IX biosynthesis; protoporphyrin-IX from protoporphyrinogen-IX: step 1/1.</text>
</comment>
<evidence type="ECO:0000256" key="14">
    <source>
        <dbReference type="PIRNR" id="PIRNR004638"/>
    </source>
</evidence>
<evidence type="ECO:0000256" key="5">
    <source>
        <dbReference type="ARBA" id="ARBA00022475"/>
    </source>
</evidence>
<dbReference type="EMBL" id="FWFZ01000005">
    <property type="protein sequence ID" value="SLN36462.1"/>
    <property type="molecule type" value="Genomic_DNA"/>
</dbReference>
<keyword evidence="9 15" id="KW-1133">Transmembrane helix</keyword>
<evidence type="ECO:0000256" key="11">
    <source>
        <dbReference type="ARBA" id="ARBA00023004"/>
    </source>
</evidence>
<dbReference type="Proteomes" id="UP000193900">
    <property type="component" value="Unassembled WGS sequence"/>
</dbReference>
<comment type="subcellular location">
    <subcellularLocation>
        <location evidence="1">Cell membrane</location>
        <topology evidence="1">Multi-pass membrane protein</topology>
    </subcellularLocation>
</comment>
<protein>
    <recommendedName>
        <fullName evidence="4 14">Protoporphyrinogen IX oxidase</fullName>
        <ecNumber evidence="14">1.3.99.-</ecNumber>
    </recommendedName>
</protein>
<organism evidence="16 17">
    <name type="scientific">Roseisalinus antarcticus</name>
    <dbReference type="NCBI Taxonomy" id="254357"/>
    <lineage>
        <taxon>Bacteria</taxon>
        <taxon>Pseudomonadati</taxon>
        <taxon>Pseudomonadota</taxon>
        <taxon>Alphaproteobacteria</taxon>
        <taxon>Rhodobacterales</taxon>
        <taxon>Roseobacteraceae</taxon>
        <taxon>Roseisalinus</taxon>
    </lineage>
</organism>
<feature type="transmembrane region" description="Helical" evidence="15">
    <location>
        <begin position="79"/>
        <end position="99"/>
    </location>
</feature>
<evidence type="ECO:0000256" key="10">
    <source>
        <dbReference type="ARBA" id="ARBA00023002"/>
    </source>
</evidence>
<comment type="catalytic activity">
    <reaction evidence="13 14">
        <text>protoporphyrinogen IX + 3 A = protoporphyrin IX + 3 AH2</text>
        <dbReference type="Rhea" id="RHEA:62000"/>
        <dbReference type="ChEBI" id="CHEBI:13193"/>
        <dbReference type="ChEBI" id="CHEBI:17499"/>
        <dbReference type="ChEBI" id="CHEBI:57306"/>
        <dbReference type="ChEBI" id="CHEBI:57307"/>
    </reaction>
</comment>
<dbReference type="GO" id="GO:0046872">
    <property type="term" value="F:metal ion binding"/>
    <property type="evidence" value="ECO:0007669"/>
    <property type="project" value="UniProtKB-UniRule"/>
</dbReference>
<gene>
    <name evidence="16" type="ORF">ROA7023_01335</name>
</gene>